<organism evidence="1 2">
    <name type="scientific">Saccharomyces kudriavzevii (strain ATCC MYA-4449 / AS 2.2408 / CBS 8840 / NBRC 1802 / NCYC 2889)</name>
    <name type="common">Yeast</name>
    <dbReference type="NCBI Taxonomy" id="226230"/>
    <lineage>
        <taxon>Eukaryota</taxon>
        <taxon>Fungi</taxon>
        <taxon>Dikarya</taxon>
        <taxon>Ascomycota</taxon>
        <taxon>Saccharomycotina</taxon>
        <taxon>Saccharomycetes</taxon>
        <taxon>Saccharomycetales</taxon>
        <taxon>Saccharomycetaceae</taxon>
        <taxon>Saccharomyces</taxon>
    </lineage>
</organism>
<evidence type="ECO:0000313" key="1">
    <source>
        <dbReference type="EMBL" id="EJT41893.1"/>
    </source>
</evidence>
<accession>J5PBF2</accession>
<dbReference type="Proteomes" id="UP000002753">
    <property type="component" value="Unassembled WGS sequence"/>
</dbReference>
<protein>
    <submittedName>
        <fullName evidence="1">YPR064W-like protein</fullName>
    </submittedName>
</protein>
<reference evidence="1 2" key="1">
    <citation type="journal article" date="2003" name="Science">
        <title>Finding functional features in Saccharomyces genomes by phylogenetic footprinting.</title>
        <authorList>
            <person name="Cliften P.F."/>
            <person name="Sudarsanam P."/>
            <person name="Desikan A."/>
            <person name="Fulton L."/>
            <person name="Fulton B."/>
            <person name="Majors J."/>
            <person name="Waterston R."/>
            <person name="Cohen B.A."/>
            <person name="Johnston M."/>
        </authorList>
    </citation>
    <scope>NUCLEOTIDE SEQUENCE [LARGE SCALE GENOMIC DNA]</scope>
    <source>
        <strain evidence="2">ATCC MYA-4449 / AS 2.2408 / CBS 8840 / NBRC 1802 / NCYC 2889</strain>
    </source>
</reference>
<proteinExistence type="predicted"/>
<gene>
    <name evidence="1" type="primary">YPR064W</name>
    <name evidence="1" type="ORF">SKUD_154601</name>
</gene>
<dbReference type="HOGENOM" id="CLU_3088569_0_0_1"/>
<evidence type="ECO:0000313" key="2">
    <source>
        <dbReference type="Proteomes" id="UP000002753"/>
    </source>
</evidence>
<keyword evidence="2" id="KW-1185">Reference proteome</keyword>
<dbReference type="EMBL" id="AACI03001880">
    <property type="protein sequence ID" value="EJT41893.1"/>
    <property type="molecule type" value="Genomic_DNA"/>
</dbReference>
<comment type="caution">
    <text evidence="1">The sequence shown here is derived from an EMBL/GenBank/DDBJ whole genome shotgun (WGS) entry which is preliminary data.</text>
</comment>
<reference evidence="2" key="2">
    <citation type="journal article" date="2011" name="G3 (Bethesda)">
        <title>The awesome power of yeast evolutionary genetics: New genome sequences and strain resources for the Saccharomyces sensu stricto genus.</title>
        <authorList>
            <person name="Scannell D.R."/>
            <person name="Zill O.A."/>
            <person name="Rokas A."/>
            <person name="Payen C."/>
            <person name="Dunham M.J."/>
            <person name="Eisen M.B."/>
            <person name="Rine J."/>
            <person name="Johnston M."/>
            <person name="Hittinger C.T."/>
        </authorList>
    </citation>
    <scope>GENOME REANNOTATION</scope>
    <source>
        <strain evidence="2">ATCC MYA-4449 / AS 2.2408 / CBS 8840 / NBRC 1802 / NCYC 2889</strain>
    </source>
</reference>
<sequence>MKSRMAHSLVGVYRSASVFFFPFSATRVRVYLSSFLFCQGLPQLQSRRRTGR</sequence>
<name>J5PBF2_SACK1</name>
<dbReference type="AlphaFoldDB" id="J5PBF2"/>